<name>A0A398DPJ2_9BACT</name>
<comment type="caution">
    <text evidence="1">The sequence shown here is derived from an EMBL/GenBank/DDBJ whole genome shotgun (WGS) entry which is preliminary data.</text>
</comment>
<dbReference type="PANTHER" id="PTHR37841">
    <property type="entry name" value="GLR2918 PROTEIN"/>
    <property type="match status" value="1"/>
</dbReference>
<dbReference type="AlphaFoldDB" id="A0A398DPJ2"/>
<sequence length="201" mass="21836">MVLLATSLVVYQVIRTRTGKEGEVTTLIPFRKGDKWGFCDSQKRIAIPTMYDRAEPFTDGIAIVVTNGKFGCIDSKGEMVIPVAYEQMGPFLEGLSLVHLDGKFGFVDRTGTTVIQLAYDSAGNFNEGFARVVINGKEGFIATDGKIAVPAIHDANDYEVTDFDHGLAPILLIGKGSMVGGGDRPTMVGYIDTKGTQYWEN</sequence>
<accession>A0A398DPJ2</accession>
<dbReference type="Proteomes" id="UP000266113">
    <property type="component" value="Unassembled WGS sequence"/>
</dbReference>
<dbReference type="Pfam" id="PF14903">
    <property type="entry name" value="WG_beta_rep"/>
    <property type="match status" value="3"/>
</dbReference>
<dbReference type="EMBL" id="QXIY01000001">
    <property type="protein sequence ID" value="RIE17606.1"/>
    <property type="molecule type" value="Genomic_DNA"/>
</dbReference>
<evidence type="ECO:0000313" key="2">
    <source>
        <dbReference type="Proteomes" id="UP000266113"/>
    </source>
</evidence>
<dbReference type="SUPFAM" id="SSF69360">
    <property type="entry name" value="Cell wall binding repeat"/>
    <property type="match status" value="1"/>
</dbReference>
<protein>
    <submittedName>
        <fullName evidence="1">WG repeat-containing protein</fullName>
    </submittedName>
</protein>
<reference evidence="1 2" key="1">
    <citation type="submission" date="2018-09" db="EMBL/GenBank/DDBJ databases">
        <title>Discovery and Ecogenomic Context for Candidatus Cryosericales, a Global Caldiserica Order Active in Thawing Permafrost.</title>
        <authorList>
            <person name="Martinez M.A."/>
            <person name="Woodcroft B.J."/>
            <person name="Ignacio Espinoza J.C."/>
            <person name="Zayed A."/>
            <person name="Singleton C.M."/>
            <person name="Boyd J."/>
            <person name="Li Y.-F."/>
            <person name="Purvine S."/>
            <person name="Maughan H."/>
            <person name="Hodgkins S.B."/>
            <person name="Anderson D."/>
            <person name="Sederholm M."/>
            <person name="Temperton B."/>
            <person name="Saleska S.R."/>
            <person name="Tyson G.W."/>
            <person name="Rich V.I."/>
        </authorList>
    </citation>
    <scope>NUCLEOTIDE SEQUENCE [LARGE SCALE GENOMIC DNA]</scope>
    <source>
        <strain evidence="1 2">SMC1</strain>
    </source>
</reference>
<dbReference type="PANTHER" id="PTHR37841:SF1">
    <property type="entry name" value="DUF3298 DOMAIN-CONTAINING PROTEIN"/>
    <property type="match status" value="1"/>
</dbReference>
<dbReference type="OrthoDB" id="2485468at2"/>
<organism evidence="1 2">
    <name type="scientific">Candidatus Cryosericum septentrionale</name>
    <dbReference type="NCBI Taxonomy" id="2290913"/>
    <lineage>
        <taxon>Bacteria</taxon>
        <taxon>Pseudomonadati</taxon>
        <taxon>Caldisericota/Cryosericota group</taxon>
        <taxon>Candidatus Cryosericota</taxon>
        <taxon>Candidatus Cryosericia</taxon>
        <taxon>Candidatus Cryosericales</taxon>
        <taxon>Candidatus Cryosericaceae</taxon>
        <taxon>Candidatus Cryosericum</taxon>
    </lineage>
</organism>
<evidence type="ECO:0000313" key="1">
    <source>
        <dbReference type="EMBL" id="RIE17606.1"/>
    </source>
</evidence>
<gene>
    <name evidence="1" type="ORF">SMC1_00015</name>
</gene>
<dbReference type="InterPro" id="IPR032774">
    <property type="entry name" value="WG_beta_rep"/>
</dbReference>
<keyword evidence="2" id="KW-1185">Reference proteome</keyword>
<dbReference type="RefSeq" id="WP_119084770.1">
    <property type="nucleotide sequence ID" value="NZ_QXIY01000001.1"/>
</dbReference>
<proteinExistence type="predicted"/>